<dbReference type="EMBL" id="QJVC01000019">
    <property type="protein sequence ID" value="PYI37602.1"/>
    <property type="molecule type" value="Genomic_DNA"/>
</dbReference>
<organism evidence="1 2">
    <name type="scientific">Arthrobacter psychrolactophilus</name>
    <dbReference type="NCBI Taxonomy" id="92442"/>
    <lineage>
        <taxon>Bacteria</taxon>
        <taxon>Bacillati</taxon>
        <taxon>Actinomycetota</taxon>
        <taxon>Actinomycetes</taxon>
        <taxon>Micrococcales</taxon>
        <taxon>Micrococcaceae</taxon>
        <taxon>Arthrobacter</taxon>
    </lineage>
</organism>
<evidence type="ECO:0000313" key="2">
    <source>
        <dbReference type="Proteomes" id="UP000247980"/>
    </source>
</evidence>
<comment type="caution">
    <text evidence="1">The sequence shown here is derived from an EMBL/GenBank/DDBJ whole genome shotgun (WGS) entry which is preliminary data.</text>
</comment>
<reference evidence="1 2" key="1">
    <citation type="submission" date="2018-05" db="EMBL/GenBank/DDBJ databases">
        <title>Genetic diversity of glacier-inhabiting Cryobacterium bacteria in China and description of Cryobacterium mengkeensis sp. nov. and Arthrobacter glacialis sp. nov.</title>
        <authorList>
            <person name="Liu Q."/>
            <person name="Xin Y.-H."/>
        </authorList>
    </citation>
    <scope>NUCLEOTIDE SEQUENCE [LARGE SCALE GENOMIC DNA]</scope>
    <source>
        <strain evidence="1 2">B7</strain>
    </source>
</reference>
<keyword evidence="2" id="KW-1185">Reference proteome</keyword>
<name>A0A2V5IQD2_9MICC</name>
<protein>
    <submittedName>
        <fullName evidence="1">Uncharacterized protein</fullName>
    </submittedName>
</protein>
<sequence length="184" mass="18379">MLVVLFASAQGTAALWRAEGQLQPGTVTTGSLALTAGDGVSSAQDFPFAGLNASALLPGGYTQAPLVLSNAGSVDLGYTLAGAVSQTPSPTPADNELAARVQLIIFAVAGQSSCTPTSAILGTPLYTGPLLSTAAFSQRRTLTAQGSPAAAETLCVRLALPANAPQAAAGGRVALVLSWRGEQQ</sequence>
<dbReference type="Proteomes" id="UP000247980">
    <property type="component" value="Unassembled WGS sequence"/>
</dbReference>
<proteinExistence type="predicted"/>
<evidence type="ECO:0000313" key="1">
    <source>
        <dbReference type="EMBL" id="PYI37602.1"/>
    </source>
</evidence>
<dbReference type="AlphaFoldDB" id="A0A2V5IQD2"/>
<gene>
    <name evidence="1" type="ORF">CVS30_14470</name>
</gene>
<accession>A0A2V5IQD2</accession>